<evidence type="ECO:0000256" key="1">
    <source>
        <dbReference type="SAM" id="SignalP"/>
    </source>
</evidence>
<dbReference type="EMBL" id="JAVRHN010000004">
    <property type="protein sequence ID" value="MDT0686040.1"/>
    <property type="molecule type" value="Genomic_DNA"/>
</dbReference>
<protein>
    <submittedName>
        <fullName evidence="2">Uncharacterized protein</fullName>
    </submittedName>
</protein>
<proteinExistence type="predicted"/>
<name>A0ABU3DQS0_9FLAO</name>
<keyword evidence="1" id="KW-0732">Signal</keyword>
<reference evidence="2 3" key="1">
    <citation type="submission" date="2023-09" db="EMBL/GenBank/DDBJ databases">
        <authorList>
            <person name="Rey-Velasco X."/>
        </authorList>
    </citation>
    <scope>NUCLEOTIDE SEQUENCE [LARGE SCALE GENOMIC DNA]</scope>
    <source>
        <strain evidence="2 3">F225</strain>
    </source>
</reference>
<evidence type="ECO:0000313" key="2">
    <source>
        <dbReference type="EMBL" id="MDT0686040.1"/>
    </source>
</evidence>
<dbReference type="RefSeq" id="WP_311499444.1">
    <property type="nucleotide sequence ID" value="NZ_JAVRHN010000004.1"/>
</dbReference>
<feature type="signal peptide" evidence="1">
    <location>
        <begin position="1"/>
        <end position="19"/>
    </location>
</feature>
<gene>
    <name evidence="2" type="ORF">RM541_06670</name>
</gene>
<feature type="chain" id="PRO_5046904662" evidence="1">
    <location>
        <begin position="20"/>
        <end position="184"/>
    </location>
</feature>
<sequence>MKTLIFSLVLLMCLVPASSQETVGLSENTVSYAPYSSNLTNSGDVYSFSINEIYNGEFELNPLTFMKKNFDVNHFILELKDKDLDACQVSFVSRKGMLKVDFDKEGKMVKMYQRFRNIKLPNDLSHEIYRDYKGWNIVKSLHIARGRDGRIDKEFYRLKLENGNKTKIVRIDRTKATSVELAIN</sequence>
<dbReference type="Proteomes" id="UP001253848">
    <property type="component" value="Unassembled WGS sequence"/>
</dbReference>
<evidence type="ECO:0000313" key="3">
    <source>
        <dbReference type="Proteomes" id="UP001253848"/>
    </source>
</evidence>
<organism evidence="2 3">
    <name type="scientific">Autumnicola psychrophila</name>
    <dbReference type="NCBI Taxonomy" id="3075592"/>
    <lineage>
        <taxon>Bacteria</taxon>
        <taxon>Pseudomonadati</taxon>
        <taxon>Bacteroidota</taxon>
        <taxon>Flavobacteriia</taxon>
        <taxon>Flavobacteriales</taxon>
        <taxon>Flavobacteriaceae</taxon>
        <taxon>Autumnicola</taxon>
    </lineage>
</organism>
<keyword evidence="3" id="KW-1185">Reference proteome</keyword>
<comment type="caution">
    <text evidence="2">The sequence shown here is derived from an EMBL/GenBank/DDBJ whole genome shotgun (WGS) entry which is preliminary data.</text>
</comment>
<accession>A0ABU3DQS0</accession>